<comment type="caution">
    <text evidence="12">The sequence shown here is derived from an EMBL/GenBank/DDBJ whole genome shotgun (WGS) entry which is preliminary data.</text>
</comment>
<accession>A0A2A2G6I7</accession>
<evidence type="ECO:0008006" key="14">
    <source>
        <dbReference type="Google" id="ProtNLM"/>
    </source>
</evidence>
<evidence type="ECO:0000256" key="5">
    <source>
        <dbReference type="ARBA" id="ARBA00023077"/>
    </source>
</evidence>
<dbReference type="SUPFAM" id="SSF56935">
    <property type="entry name" value="Porins"/>
    <property type="match status" value="1"/>
</dbReference>
<evidence type="ECO:0000313" key="13">
    <source>
        <dbReference type="Proteomes" id="UP000218831"/>
    </source>
</evidence>
<dbReference type="InterPro" id="IPR039426">
    <property type="entry name" value="TonB-dep_rcpt-like"/>
</dbReference>
<keyword evidence="2" id="KW-0813">Transport</keyword>
<dbReference type="PANTHER" id="PTHR30069">
    <property type="entry name" value="TONB-DEPENDENT OUTER MEMBRANE RECEPTOR"/>
    <property type="match status" value="1"/>
</dbReference>
<feature type="chain" id="PRO_5012991191" description="TonB-dependent receptor" evidence="9">
    <location>
        <begin position="26"/>
        <end position="759"/>
    </location>
</feature>
<reference evidence="12 13" key="1">
    <citation type="submission" date="2017-08" db="EMBL/GenBank/DDBJ databases">
        <title>Aliifodinibius alkalisoli sp. nov., isolated from saline alkaline soil.</title>
        <authorList>
            <person name="Liu D."/>
            <person name="Zhang G."/>
        </authorList>
    </citation>
    <scope>NUCLEOTIDE SEQUENCE [LARGE SCALE GENOMIC DNA]</scope>
    <source>
        <strain evidence="12 13">WN023</strain>
    </source>
</reference>
<dbReference type="InterPro" id="IPR008969">
    <property type="entry name" value="CarboxyPept-like_regulatory"/>
</dbReference>
<dbReference type="Gene3D" id="2.170.130.10">
    <property type="entry name" value="TonB-dependent receptor, plug domain"/>
    <property type="match status" value="1"/>
</dbReference>
<dbReference type="SUPFAM" id="SSF49464">
    <property type="entry name" value="Carboxypeptidase regulatory domain-like"/>
    <property type="match status" value="1"/>
</dbReference>
<dbReference type="OrthoDB" id="9759247at2"/>
<evidence type="ECO:0000313" key="12">
    <source>
        <dbReference type="EMBL" id="PAU93241.1"/>
    </source>
</evidence>
<dbReference type="InterPro" id="IPR037066">
    <property type="entry name" value="Plug_dom_sf"/>
</dbReference>
<dbReference type="Gene3D" id="2.40.170.20">
    <property type="entry name" value="TonB-dependent receptor, beta-barrel domain"/>
    <property type="match status" value="1"/>
</dbReference>
<dbReference type="Pfam" id="PF00593">
    <property type="entry name" value="TonB_dep_Rec_b-barrel"/>
    <property type="match status" value="1"/>
</dbReference>
<organism evidence="12 13">
    <name type="scientific">Fodinibius salipaludis</name>
    <dbReference type="NCBI Taxonomy" id="2032627"/>
    <lineage>
        <taxon>Bacteria</taxon>
        <taxon>Pseudomonadati</taxon>
        <taxon>Balneolota</taxon>
        <taxon>Balneolia</taxon>
        <taxon>Balneolales</taxon>
        <taxon>Balneolaceae</taxon>
        <taxon>Fodinibius</taxon>
    </lineage>
</organism>
<dbReference type="Pfam" id="PF07715">
    <property type="entry name" value="Plug"/>
    <property type="match status" value="1"/>
</dbReference>
<evidence type="ECO:0000259" key="11">
    <source>
        <dbReference type="Pfam" id="PF07715"/>
    </source>
</evidence>
<evidence type="ECO:0000259" key="10">
    <source>
        <dbReference type="Pfam" id="PF00593"/>
    </source>
</evidence>
<feature type="signal peptide" evidence="9">
    <location>
        <begin position="1"/>
        <end position="25"/>
    </location>
</feature>
<dbReference type="GO" id="GO:0015344">
    <property type="term" value="F:siderophore uptake transmembrane transporter activity"/>
    <property type="evidence" value="ECO:0007669"/>
    <property type="project" value="TreeGrafter"/>
</dbReference>
<keyword evidence="7" id="KW-0998">Cell outer membrane</keyword>
<dbReference type="InterPro" id="IPR036942">
    <property type="entry name" value="Beta-barrel_TonB_sf"/>
</dbReference>
<keyword evidence="13" id="KW-1185">Reference proteome</keyword>
<protein>
    <recommendedName>
        <fullName evidence="14">TonB-dependent receptor</fullName>
    </recommendedName>
</protein>
<keyword evidence="5 8" id="KW-0798">TonB box</keyword>
<evidence type="ECO:0000256" key="9">
    <source>
        <dbReference type="SAM" id="SignalP"/>
    </source>
</evidence>
<dbReference type="AlphaFoldDB" id="A0A2A2G6I7"/>
<dbReference type="Gene3D" id="2.60.40.1120">
    <property type="entry name" value="Carboxypeptidase-like, regulatory domain"/>
    <property type="match status" value="1"/>
</dbReference>
<dbReference type="RefSeq" id="WP_095607168.1">
    <property type="nucleotide sequence ID" value="NZ_NSKE01000009.1"/>
</dbReference>
<dbReference type="Pfam" id="PF13715">
    <property type="entry name" value="CarbopepD_reg_2"/>
    <property type="match status" value="1"/>
</dbReference>
<evidence type="ECO:0000256" key="6">
    <source>
        <dbReference type="ARBA" id="ARBA00023136"/>
    </source>
</evidence>
<dbReference type="GO" id="GO:0044718">
    <property type="term" value="P:siderophore transmembrane transport"/>
    <property type="evidence" value="ECO:0007669"/>
    <property type="project" value="TreeGrafter"/>
</dbReference>
<evidence type="ECO:0000256" key="4">
    <source>
        <dbReference type="ARBA" id="ARBA00022692"/>
    </source>
</evidence>
<feature type="domain" description="TonB-dependent receptor-like beta-barrel" evidence="10">
    <location>
        <begin position="265"/>
        <end position="719"/>
    </location>
</feature>
<dbReference type="InterPro" id="IPR012910">
    <property type="entry name" value="Plug_dom"/>
</dbReference>
<proteinExistence type="inferred from homology"/>
<dbReference type="PANTHER" id="PTHR30069:SF49">
    <property type="entry name" value="OUTER MEMBRANE PROTEIN C"/>
    <property type="match status" value="1"/>
</dbReference>
<evidence type="ECO:0000256" key="7">
    <source>
        <dbReference type="ARBA" id="ARBA00023237"/>
    </source>
</evidence>
<evidence type="ECO:0000256" key="1">
    <source>
        <dbReference type="ARBA" id="ARBA00004571"/>
    </source>
</evidence>
<keyword evidence="6 8" id="KW-0472">Membrane</keyword>
<keyword evidence="4" id="KW-0812">Transmembrane</keyword>
<comment type="subcellular location">
    <subcellularLocation>
        <location evidence="1">Cell outer membrane</location>
        <topology evidence="1">Multi-pass membrane protein</topology>
    </subcellularLocation>
</comment>
<feature type="domain" description="TonB-dependent receptor plug" evidence="11">
    <location>
        <begin position="138"/>
        <end position="223"/>
    </location>
</feature>
<evidence type="ECO:0000256" key="8">
    <source>
        <dbReference type="RuleBase" id="RU003357"/>
    </source>
</evidence>
<gene>
    <name evidence="12" type="ORF">CK503_12515</name>
</gene>
<keyword evidence="3" id="KW-1134">Transmembrane beta strand</keyword>
<keyword evidence="9" id="KW-0732">Signal</keyword>
<evidence type="ECO:0000256" key="3">
    <source>
        <dbReference type="ARBA" id="ARBA00022452"/>
    </source>
</evidence>
<name>A0A2A2G6I7_9BACT</name>
<dbReference type="EMBL" id="NSKE01000009">
    <property type="protein sequence ID" value="PAU93241.1"/>
    <property type="molecule type" value="Genomic_DNA"/>
</dbReference>
<dbReference type="InterPro" id="IPR000531">
    <property type="entry name" value="Beta-barrel_TonB"/>
</dbReference>
<dbReference type="Proteomes" id="UP000218831">
    <property type="component" value="Unassembled WGS sequence"/>
</dbReference>
<dbReference type="GO" id="GO:0009279">
    <property type="term" value="C:cell outer membrane"/>
    <property type="evidence" value="ECO:0007669"/>
    <property type="project" value="UniProtKB-SubCell"/>
</dbReference>
<comment type="similarity">
    <text evidence="8">Belongs to the TonB-dependent receptor family.</text>
</comment>
<evidence type="ECO:0000256" key="2">
    <source>
        <dbReference type="ARBA" id="ARBA00022448"/>
    </source>
</evidence>
<sequence length="759" mass="84382">MRLQKIFSLTIGLLLLFALPNAAWAQETISGKIVDQSNNKPLVGAHIHWTEGDLTTITDANGTFSFTADANKFTLRITYIGYKSRTVQLTASDITDETISIYLRKSTEAMSPITVLSRKTSNQPDQFMDAISTVNISHDAGQFLKDSPNISGIRKGGGFGVDPVLRGFQKNQLMVEMDGVLQSQGACPNRMDPPTSHVQMEHIEEVEILKGPYALKHGPSFGGVINFKSQQPDYYSDPVLSSYFTVGYESNIDRQRYAGGIKKEGGRWTTNLYGAFASTENYEDGSGNSINAGMSNAEYTVETSVQLNDANSIKAKLSQNFARDVQYPALMMDMREDNITNATLTYTNTNLGNGRFESSFFGSYVAHIMDNLDREMSNMTEAVTDLSTETYGYDLSYVLPAASGNWTLGTDATLRYMEGFRTRDFNMGSMAGQTVTDNVWQGGKRNRFGGVVEYQPNISEWNVVLSSRLDYYYSNASDPDTYFAQTLGQLDQEHLGWSASAGFTKDLHSNWTAGFWVGRSERYPGMDELFVNYLAIGMDPYEYVGNPQLNPETNHQVDAMVNYTNGAISIEGSLFYSYVTNYISATVRSDLSPKQMGAPGVKQFVNVDQAALYGFELTFQNNGNIKLGYNLSTAYTIGRNLTMNEDLPQIPAYEANLKLDYSFLNRKLIPQLHLRGVAEQSRVAESFDEQPTDEYLLTHFKLSSQLGSGIQLSAGVNNLFDVTYHEHLNRSLQGSTMPLNDPGRSLFVELKWNGILSSL</sequence>